<reference evidence="2" key="1">
    <citation type="submission" date="2018-08" db="EMBL/GenBank/DDBJ databases">
        <authorList>
            <consortium name="GenomeTrakr network: Whole genome sequencing for foodborne pathogen traceback"/>
        </authorList>
    </citation>
    <scope>NUCLEOTIDE SEQUENCE [LARGE SCALE GENOMIC DNA]</scope>
    <source>
        <strain evidence="2">FLUFL-1338</strain>
        <strain evidence="1">FLUFL-367</strain>
    </source>
</reference>
<proteinExistence type="predicted"/>
<evidence type="ECO:0000313" key="1">
    <source>
        <dbReference type="EMBL" id="EAA8666933.1"/>
    </source>
</evidence>
<protein>
    <submittedName>
        <fullName evidence="2">Uncharacterized protein</fullName>
    </submittedName>
</protein>
<name>A0A3R0CCF0_SALER</name>
<sequence length="102" mass="11878">MAEVFMSKDIVHGLPEMVYSLICENPGVFKYDLKRMAQERLNIRITEYDLSDVIFCLKLHRGVFVMRGYGFFKDEETFNNNCSGIMAGKEVRKQWRKSGDKG</sequence>
<dbReference type="Proteomes" id="UP000839834">
    <property type="component" value="Unassembled WGS sequence"/>
</dbReference>
<evidence type="ECO:0000313" key="2">
    <source>
        <dbReference type="EMBL" id="MIK94405.1"/>
    </source>
</evidence>
<comment type="caution">
    <text evidence="2">The sequence shown here is derived from an EMBL/GenBank/DDBJ whole genome shotgun (WGS) entry which is preliminary data.</text>
</comment>
<dbReference type="Proteomes" id="UP000885283">
    <property type="component" value="Unassembled WGS sequence"/>
</dbReference>
<gene>
    <name evidence="2" type="ORF">KO51_23595</name>
    <name evidence="1" type="ORF">NL99_18510</name>
</gene>
<dbReference type="EMBL" id="AAACVH010000034">
    <property type="protein sequence ID" value="EAA8666933.1"/>
    <property type="molecule type" value="Genomic_DNA"/>
</dbReference>
<dbReference type="AlphaFoldDB" id="A0A3R0CCF0"/>
<organism evidence="2">
    <name type="scientific">Salmonella enterica</name>
    <name type="common">Salmonella choleraesuis</name>
    <dbReference type="NCBI Taxonomy" id="28901"/>
    <lineage>
        <taxon>Bacteria</taxon>
        <taxon>Pseudomonadati</taxon>
        <taxon>Pseudomonadota</taxon>
        <taxon>Gammaproteobacteria</taxon>
        <taxon>Enterobacterales</taxon>
        <taxon>Enterobacteriaceae</taxon>
        <taxon>Salmonella</taxon>
    </lineage>
</organism>
<dbReference type="EMBL" id="RSMR01000037">
    <property type="protein sequence ID" value="MIK94405.1"/>
    <property type="molecule type" value="Genomic_DNA"/>
</dbReference>
<accession>A0A3R0CCF0</accession>